<dbReference type="InterPro" id="IPR000755">
    <property type="entry name" value="A_A_dipeptidase"/>
</dbReference>
<keyword evidence="5 9" id="KW-0862">Zinc</keyword>
<dbReference type="GO" id="GO:0008237">
    <property type="term" value="F:metallopeptidase activity"/>
    <property type="evidence" value="ECO:0007669"/>
    <property type="project" value="UniProtKB-KW"/>
</dbReference>
<dbReference type="EMBL" id="CP040896">
    <property type="protein sequence ID" value="QDA61205.1"/>
    <property type="molecule type" value="Genomic_DNA"/>
</dbReference>
<dbReference type="KEGG" id="hyj:FHG12_14330"/>
<keyword evidence="2 9" id="KW-0645">Protease</keyword>
<dbReference type="GO" id="GO:0071555">
    <property type="term" value="P:cell wall organization"/>
    <property type="evidence" value="ECO:0007669"/>
    <property type="project" value="UniProtKB-KW"/>
</dbReference>
<comment type="catalytic activity">
    <reaction evidence="1 9 10">
        <text>D-alanyl-D-alanine + H2O = 2 D-alanine</text>
        <dbReference type="Rhea" id="RHEA:20661"/>
        <dbReference type="ChEBI" id="CHEBI:15377"/>
        <dbReference type="ChEBI" id="CHEBI:57416"/>
        <dbReference type="ChEBI" id="CHEBI:57822"/>
        <dbReference type="EC" id="3.4.13.22"/>
    </reaction>
</comment>
<protein>
    <recommendedName>
        <fullName evidence="9 10">D-alanyl-D-alanine dipeptidase</fullName>
        <shortName evidence="9 10">D-Ala-D-Ala dipeptidase</shortName>
        <ecNumber evidence="9 10">3.4.13.22</ecNumber>
    </recommendedName>
</protein>
<dbReference type="OrthoDB" id="9801430at2"/>
<dbReference type="PANTHER" id="PTHR43126">
    <property type="entry name" value="D-ALANYL-D-ALANINE DIPEPTIDASE"/>
    <property type="match status" value="1"/>
</dbReference>
<dbReference type="Pfam" id="PF01427">
    <property type="entry name" value="Peptidase_M15"/>
    <property type="match status" value="1"/>
</dbReference>
<feature type="binding site" evidence="9">
    <location>
        <position position="128"/>
    </location>
    <ligand>
        <name>Zn(2+)</name>
        <dbReference type="ChEBI" id="CHEBI:29105"/>
        <note>catalytic</note>
    </ligand>
</feature>
<dbReference type="Proteomes" id="UP000305398">
    <property type="component" value="Chromosome"/>
</dbReference>
<reference evidence="11 12" key="1">
    <citation type="submission" date="2019-06" db="EMBL/GenBank/DDBJ databases">
        <authorList>
            <person name="Srinivasan S."/>
        </authorList>
    </citation>
    <scope>NUCLEOTIDE SEQUENCE [LARGE SCALE GENOMIC DNA]</scope>
    <source>
        <strain evidence="11 12">17J68-5</strain>
    </source>
</reference>
<feature type="binding site" evidence="9">
    <location>
        <position position="189"/>
    </location>
    <ligand>
        <name>Zn(2+)</name>
        <dbReference type="ChEBI" id="CHEBI:29105"/>
        <note>catalytic</note>
    </ligand>
</feature>
<comment type="similarity">
    <text evidence="9 10">Belongs to the peptidase M15D family.</text>
</comment>
<evidence type="ECO:0000256" key="1">
    <source>
        <dbReference type="ARBA" id="ARBA00001362"/>
    </source>
</evidence>
<dbReference type="SUPFAM" id="SSF55166">
    <property type="entry name" value="Hedgehog/DD-peptidase"/>
    <property type="match status" value="1"/>
</dbReference>
<evidence type="ECO:0000256" key="7">
    <source>
        <dbReference type="ARBA" id="ARBA00023049"/>
    </source>
</evidence>
<dbReference type="HAMAP" id="MF_01924">
    <property type="entry name" value="A_A_dipeptidase"/>
    <property type="match status" value="1"/>
</dbReference>
<evidence type="ECO:0000256" key="10">
    <source>
        <dbReference type="PIRNR" id="PIRNR026671"/>
    </source>
</evidence>
<evidence type="ECO:0000313" key="11">
    <source>
        <dbReference type="EMBL" id="QDA61205.1"/>
    </source>
</evidence>
<dbReference type="AlphaFoldDB" id="A0A5B8A3J5"/>
<dbReference type="GO" id="GO:0160237">
    <property type="term" value="F:D-Ala-D-Ala dipeptidase activity"/>
    <property type="evidence" value="ECO:0007669"/>
    <property type="project" value="UniProtKB-EC"/>
</dbReference>
<keyword evidence="7 9" id="KW-0482">Metalloprotease</keyword>
<comment type="function">
    <text evidence="9 10">Catalyzes hydrolysis of the D-alanyl-D-alanine dipeptide.</text>
</comment>
<feature type="binding site" evidence="9">
    <location>
        <position position="121"/>
    </location>
    <ligand>
        <name>Zn(2+)</name>
        <dbReference type="ChEBI" id="CHEBI:29105"/>
        <note>catalytic</note>
    </ligand>
</feature>
<keyword evidence="4 9" id="KW-0378">Hydrolase</keyword>
<feature type="active site" description="Proton donor/acceptor" evidence="9">
    <location>
        <position position="186"/>
    </location>
</feature>
<evidence type="ECO:0000256" key="5">
    <source>
        <dbReference type="ARBA" id="ARBA00022833"/>
    </source>
</evidence>
<dbReference type="InterPro" id="IPR009045">
    <property type="entry name" value="Zn_M74/Hedgehog-like"/>
</dbReference>
<keyword evidence="6 9" id="KW-0224">Dipeptidase</keyword>
<keyword evidence="8 10" id="KW-0961">Cell wall biogenesis/degradation</keyword>
<dbReference type="EC" id="3.4.13.22" evidence="9 10"/>
<evidence type="ECO:0000256" key="3">
    <source>
        <dbReference type="ARBA" id="ARBA00022723"/>
    </source>
</evidence>
<feature type="site" description="Transition state stabilizer" evidence="9">
    <location>
        <position position="94"/>
    </location>
</feature>
<keyword evidence="12" id="KW-1185">Reference proteome</keyword>
<keyword evidence="3 9" id="KW-0479">Metal-binding</keyword>
<dbReference type="PANTHER" id="PTHR43126:SF1">
    <property type="entry name" value="D-ALANYL-D-ALANINE DIPEPTIDASE"/>
    <property type="match status" value="1"/>
</dbReference>
<dbReference type="GO" id="GO:0006508">
    <property type="term" value="P:proteolysis"/>
    <property type="evidence" value="ECO:0007669"/>
    <property type="project" value="UniProtKB-KW"/>
</dbReference>
<evidence type="ECO:0000256" key="8">
    <source>
        <dbReference type="ARBA" id="ARBA00023316"/>
    </source>
</evidence>
<evidence type="ECO:0000256" key="6">
    <source>
        <dbReference type="ARBA" id="ARBA00022997"/>
    </source>
</evidence>
<dbReference type="CDD" id="cd14840">
    <property type="entry name" value="D-Ala-D-Ala_dipeptidase_Aad"/>
    <property type="match status" value="1"/>
</dbReference>
<dbReference type="Gene3D" id="3.30.1380.10">
    <property type="match status" value="1"/>
</dbReference>
<proteinExistence type="inferred from homology"/>
<organism evidence="11 12">
    <name type="scientific">Hymenobacter jejuensis</name>
    <dbReference type="NCBI Taxonomy" id="2502781"/>
    <lineage>
        <taxon>Bacteria</taxon>
        <taxon>Pseudomonadati</taxon>
        <taxon>Bacteroidota</taxon>
        <taxon>Cytophagia</taxon>
        <taxon>Cytophagales</taxon>
        <taxon>Hymenobacteraceae</taxon>
        <taxon>Hymenobacter</taxon>
    </lineage>
</organism>
<evidence type="ECO:0000256" key="2">
    <source>
        <dbReference type="ARBA" id="ARBA00022670"/>
    </source>
</evidence>
<name>A0A5B8A3J5_9BACT</name>
<accession>A0A5B8A3J5</accession>
<sequence>MLAPNAHRLYVLSSTAHYQQEIDENPDNELVELVTYVPDLVLDIRYATANNVLAEAIYDRPAAYLRRPVAAALREVQEELRKLGIGLQLFDAYRPYSATVRFYEKIGDETYAAPPWRGSRHNRGCSVDVALVELATGRTLPMPTDFDDLTPAAHTIYEPVTEEVRRNRATLLGAMTQHGFVNYSGEWWHFDHQQWADFTLLDLSFAQLAACQSGRLE</sequence>
<comment type="cofactor">
    <cofactor evidence="9">
        <name>Zn(2+)</name>
        <dbReference type="ChEBI" id="CHEBI:29105"/>
    </cofactor>
    <text evidence="9">Binds 1 zinc ion per subunit.</text>
</comment>
<evidence type="ECO:0000313" key="12">
    <source>
        <dbReference type="Proteomes" id="UP000305398"/>
    </source>
</evidence>
<dbReference type="GO" id="GO:0008270">
    <property type="term" value="F:zinc ion binding"/>
    <property type="evidence" value="ECO:0007669"/>
    <property type="project" value="UniProtKB-UniRule"/>
</dbReference>
<dbReference type="PIRSF" id="PIRSF026671">
    <property type="entry name" value="AA_dipeptidase"/>
    <property type="match status" value="1"/>
</dbReference>
<gene>
    <name evidence="11" type="ORF">FHG12_14330</name>
</gene>
<evidence type="ECO:0000256" key="9">
    <source>
        <dbReference type="HAMAP-Rule" id="MF_01924"/>
    </source>
</evidence>
<evidence type="ECO:0000256" key="4">
    <source>
        <dbReference type="ARBA" id="ARBA00022801"/>
    </source>
</evidence>